<feature type="transmembrane region" description="Helical" evidence="1">
    <location>
        <begin position="47"/>
        <end position="71"/>
    </location>
</feature>
<evidence type="ECO:0000313" key="3">
    <source>
        <dbReference type="Proteomes" id="UP001222958"/>
    </source>
</evidence>
<protein>
    <submittedName>
        <fullName evidence="2">Uncharacterized protein</fullName>
    </submittedName>
</protein>
<accession>A0AAP4A9J0</accession>
<keyword evidence="1" id="KW-0812">Transmembrane</keyword>
<proteinExistence type="predicted"/>
<feature type="transmembrane region" description="Helical" evidence="1">
    <location>
        <begin position="20"/>
        <end position="41"/>
    </location>
</feature>
<organism evidence="2 3">
    <name type="scientific">Clostridium perfringens</name>
    <dbReference type="NCBI Taxonomy" id="1502"/>
    <lineage>
        <taxon>Bacteria</taxon>
        <taxon>Bacillati</taxon>
        <taxon>Bacillota</taxon>
        <taxon>Clostridia</taxon>
        <taxon>Eubacteriales</taxon>
        <taxon>Clostridiaceae</taxon>
        <taxon>Clostridium</taxon>
    </lineage>
</organism>
<reference evidence="2" key="1">
    <citation type="submission" date="2023-04" db="EMBL/GenBank/DDBJ databases">
        <title>Epidemiological investigation of Clostridium perfringens isolated from cattle.</title>
        <authorList>
            <person name="Tian R."/>
        </authorList>
    </citation>
    <scope>NUCLEOTIDE SEQUENCE</scope>
    <source>
        <strain evidence="2">ZWCP172</strain>
    </source>
</reference>
<keyword evidence="1" id="KW-1133">Transmembrane helix</keyword>
<evidence type="ECO:0000313" key="2">
    <source>
        <dbReference type="EMBL" id="MDH2337036.1"/>
    </source>
</evidence>
<comment type="caution">
    <text evidence="2">The sequence shown here is derived from an EMBL/GenBank/DDBJ whole genome shotgun (WGS) entry which is preliminary data.</text>
</comment>
<name>A0AAP4A9J0_CLOPF</name>
<evidence type="ECO:0000256" key="1">
    <source>
        <dbReference type="SAM" id="Phobius"/>
    </source>
</evidence>
<dbReference type="Proteomes" id="UP001222958">
    <property type="component" value="Unassembled WGS sequence"/>
</dbReference>
<dbReference type="AlphaFoldDB" id="A0AAP4A9J0"/>
<keyword evidence="1" id="KW-0472">Membrane</keyword>
<gene>
    <name evidence="2" type="ORF">QDQ28_12680</name>
</gene>
<dbReference type="RefSeq" id="WP_279858037.1">
    <property type="nucleotide sequence ID" value="NZ_JARVUX010000007.1"/>
</dbReference>
<dbReference type="EMBL" id="JARVUX010000007">
    <property type="protein sequence ID" value="MDH2337036.1"/>
    <property type="molecule type" value="Genomic_DNA"/>
</dbReference>
<sequence>MKGGFIIKFKKFCSFFSENLGISTLLTSILSVILGVIINSLGTKIYIHLRIFLIYFIVSLFIFWFLIILLINVYNKKSFSEYIEIISFNKINGNTVCILKPCELNANALITIFYLDNNVEIYFATAKFTNSQSNGYIQTQILDIIDNDEWVNSMKNNDSSFLRKLIIKPIVTDIILNKRSEPNEKL</sequence>